<evidence type="ECO:0000313" key="2">
    <source>
        <dbReference type="EMBL" id="EAU33542.1"/>
    </source>
</evidence>
<accession>Q0CKK3</accession>
<dbReference type="EMBL" id="CH476601">
    <property type="protein sequence ID" value="EAU33542.1"/>
    <property type="molecule type" value="Genomic_DNA"/>
</dbReference>
<dbReference type="RefSeq" id="XP_001214959.1">
    <property type="nucleotide sequence ID" value="XM_001214959.1"/>
</dbReference>
<dbReference type="AlphaFoldDB" id="Q0CKK3"/>
<dbReference type="GeneID" id="4321703"/>
<name>Q0CKK3_ASPTN</name>
<organism evidence="2 3">
    <name type="scientific">Aspergillus terreus (strain NIH 2624 / FGSC A1156)</name>
    <dbReference type="NCBI Taxonomy" id="341663"/>
    <lineage>
        <taxon>Eukaryota</taxon>
        <taxon>Fungi</taxon>
        <taxon>Dikarya</taxon>
        <taxon>Ascomycota</taxon>
        <taxon>Pezizomycotina</taxon>
        <taxon>Eurotiomycetes</taxon>
        <taxon>Eurotiomycetidae</taxon>
        <taxon>Eurotiales</taxon>
        <taxon>Aspergillaceae</taxon>
        <taxon>Aspergillus</taxon>
        <taxon>Aspergillus subgen. Circumdati</taxon>
    </lineage>
</organism>
<dbReference type="InterPro" id="IPR022137">
    <property type="entry name" value="Znf_prot_DUF3669"/>
</dbReference>
<dbReference type="eggNOG" id="ENOG502SHT4">
    <property type="taxonomic scope" value="Eukaryota"/>
</dbReference>
<dbReference type="InterPro" id="IPR011009">
    <property type="entry name" value="Kinase-like_dom_sf"/>
</dbReference>
<sequence length="257" mass="29090">MSDHTDHTISQDHKAKLHRIGEGFCGTVWAATSDDKEISAAWVFKREDGGPSRSLHNDYRMHRRILNSHPILRFCDEEAAGGKILSSRLAARDLVQRYQQKLPHSTLPWSQGDTTDIRARVLYARAMAEALATIHWLGQMDGNDIEFVLAPPPADGTHEGDTWVNILGPHALWILDFDLVRIITMNEHGVLQAVTAFQRNDPFYPRPGRGSILWEVFRKQYLSTSHDCITTVMDGSGQRERLALSQRFIEILEVEGP</sequence>
<dbReference type="VEuPathDB" id="FungiDB:ATEG_05781"/>
<evidence type="ECO:0000259" key="1">
    <source>
        <dbReference type="Pfam" id="PF12417"/>
    </source>
</evidence>
<dbReference type="OrthoDB" id="2993351at2759"/>
<proteinExistence type="predicted"/>
<dbReference type="PANTHER" id="PTHR40780">
    <property type="entry name" value="DUF3669 DOMAIN-CONTAINING PROTEIN"/>
    <property type="match status" value="1"/>
</dbReference>
<dbReference type="Pfam" id="PF12417">
    <property type="entry name" value="DUF3669"/>
    <property type="match status" value="1"/>
</dbReference>
<dbReference type="Proteomes" id="UP000007963">
    <property type="component" value="Unassembled WGS sequence"/>
</dbReference>
<gene>
    <name evidence="2" type="ORF">ATEG_05781</name>
</gene>
<dbReference type="PANTHER" id="PTHR40780:SF2">
    <property type="entry name" value="DUF3669 DOMAIN-CONTAINING PROTEIN"/>
    <property type="match status" value="1"/>
</dbReference>
<reference evidence="3" key="1">
    <citation type="submission" date="2005-09" db="EMBL/GenBank/DDBJ databases">
        <title>Annotation of the Aspergillus terreus NIH2624 genome.</title>
        <authorList>
            <person name="Birren B.W."/>
            <person name="Lander E.S."/>
            <person name="Galagan J.E."/>
            <person name="Nusbaum C."/>
            <person name="Devon K."/>
            <person name="Henn M."/>
            <person name="Ma L.-J."/>
            <person name="Jaffe D.B."/>
            <person name="Butler J."/>
            <person name="Alvarez P."/>
            <person name="Gnerre S."/>
            <person name="Grabherr M."/>
            <person name="Kleber M."/>
            <person name="Mauceli E.W."/>
            <person name="Brockman W."/>
            <person name="Rounsley S."/>
            <person name="Young S.K."/>
            <person name="LaButti K."/>
            <person name="Pushparaj V."/>
            <person name="DeCaprio D."/>
            <person name="Crawford M."/>
            <person name="Koehrsen M."/>
            <person name="Engels R."/>
            <person name="Montgomery P."/>
            <person name="Pearson M."/>
            <person name="Howarth C."/>
            <person name="Larson L."/>
            <person name="Luoma S."/>
            <person name="White J."/>
            <person name="Alvarado L."/>
            <person name="Kodira C.D."/>
            <person name="Zeng Q."/>
            <person name="Oleary S."/>
            <person name="Yandava C."/>
            <person name="Denning D.W."/>
            <person name="Nierman W.C."/>
            <person name="Milne T."/>
            <person name="Madden K."/>
        </authorList>
    </citation>
    <scope>NUCLEOTIDE SEQUENCE [LARGE SCALE GENOMIC DNA]</scope>
    <source>
        <strain evidence="3">NIH 2624 / FGSC A1156</strain>
    </source>
</reference>
<feature type="domain" description="DUF3669" evidence="1">
    <location>
        <begin position="172"/>
        <end position="230"/>
    </location>
</feature>
<dbReference type="HOGENOM" id="CLU_1081767_0_0_1"/>
<protein>
    <recommendedName>
        <fullName evidence="1">DUF3669 domain-containing protein</fullName>
    </recommendedName>
</protein>
<dbReference type="SUPFAM" id="SSF56112">
    <property type="entry name" value="Protein kinase-like (PK-like)"/>
    <property type="match status" value="1"/>
</dbReference>
<evidence type="ECO:0000313" key="3">
    <source>
        <dbReference type="Proteomes" id="UP000007963"/>
    </source>
</evidence>